<gene>
    <name evidence="9" type="ORF">ATW55_11680</name>
    <name evidence="8" type="ORF">ATW55_14745</name>
</gene>
<organism evidence="8 10">
    <name type="scientific">Ferroacidibacillus organovorans</name>
    <dbReference type="NCBI Taxonomy" id="1765683"/>
    <lineage>
        <taxon>Bacteria</taxon>
        <taxon>Bacillati</taxon>
        <taxon>Bacillota</taxon>
        <taxon>Bacilli</taxon>
        <taxon>Bacillales</taxon>
        <taxon>Alicyclobacillaceae</taxon>
        <taxon>Ferroacidibacillus</taxon>
    </lineage>
</organism>
<keyword evidence="5" id="KW-0378">Hydrolase</keyword>
<keyword evidence="3" id="KW-0540">Nuclease</keyword>
<evidence type="ECO:0000256" key="2">
    <source>
        <dbReference type="ARBA" id="ARBA00022649"/>
    </source>
</evidence>
<dbReference type="EMBL" id="LPVJ01000003">
    <property type="protein sequence ID" value="KUO97248.1"/>
    <property type="molecule type" value="Genomic_DNA"/>
</dbReference>
<name>A0A117SY18_9BACL</name>
<dbReference type="EMBL" id="LPVJ01000023">
    <property type="protein sequence ID" value="KUO96184.1"/>
    <property type="molecule type" value="Genomic_DNA"/>
</dbReference>
<dbReference type="Pfam" id="PF07927">
    <property type="entry name" value="HicA_toxin"/>
    <property type="match status" value="1"/>
</dbReference>
<sequence length="75" mass="8381">MSPRLPVVSGKQMIAFLTHAGFSSIGQKGSHHKMRHPDGKIAIIPMHRELAPGTLQSILRQSDMTLDALHEWLRD</sequence>
<evidence type="ECO:0000313" key="8">
    <source>
        <dbReference type="EMBL" id="KUO96184.1"/>
    </source>
</evidence>
<evidence type="ECO:0000256" key="7">
    <source>
        <dbReference type="ARBA" id="ARBA00023016"/>
    </source>
</evidence>
<evidence type="ECO:0000256" key="3">
    <source>
        <dbReference type="ARBA" id="ARBA00022722"/>
    </source>
</evidence>
<dbReference type="InterPro" id="IPR038570">
    <property type="entry name" value="HicA_sf"/>
</dbReference>
<evidence type="ECO:0000256" key="4">
    <source>
        <dbReference type="ARBA" id="ARBA00022759"/>
    </source>
</evidence>
<keyword evidence="4" id="KW-0255">Endonuclease</keyword>
<evidence type="ECO:0000256" key="6">
    <source>
        <dbReference type="ARBA" id="ARBA00022884"/>
    </source>
</evidence>
<evidence type="ECO:0000313" key="9">
    <source>
        <dbReference type="EMBL" id="KUO97248.1"/>
    </source>
</evidence>
<evidence type="ECO:0000313" key="10">
    <source>
        <dbReference type="Proteomes" id="UP000053557"/>
    </source>
</evidence>
<dbReference type="InterPro" id="IPR012933">
    <property type="entry name" value="HicA_mRNA_interferase"/>
</dbReference>
<keyword evidence="6" id="KW-0694">RNA-binding</keyword>
<dbReference type="Gene3D" id="3.30.920.30">
    <property type="entry name" value="Hypothetical protein"/>
    <property type="match status" value="1"/>
</dbReference>
<dbReference type="GO" id="GO:0003729">
    <property type="term" value="F:mRNA binding"/>
    <property type="evidence" value="ECO:0007669"/>
    <property type="project" value="InterPro"/>
</dbReference>
<dbReference type="AlphaFoldDB" id="A0A117SY18"/>
<dbReference type="GO" id="GO:0016787">
    <property type="term" value="F:hydrolase activity"/>
    <property type="evidence" value="ECO:0007669"/>
    <property type="project" value="UniProtKB-KW"/>
</dbReference>
<evidence type="ECO:0000256" key="5">
    <source>
        <dbReference type="ARBA" id="ARBA00022801"/>
    </source>
</evidence>
<accession>A0A117SY18</accession>
<dbReference type="OrthoDB" id="121656at2"/>
<dbReference type="SUPFAM" id="SSF54786">
    <property type="entry name" value="YcfA/nrd intein domain"/>
    <property type="match status" value="1"/>
</dbReference>
<protein>
    <recommendedName>
        <fullName evidence="11">Addiction module toxin, HicA family</fullName>
    </recommendedName>
</protein>
<evidence type="ECO:0008006" key="11">
    <source>
        <dbReference type="Google" id="ProtNLM"/>
    </source>
</evidence>
<proteinExistence type="inferred from homology"/>
<comment type="similarity">
    <text evidence="1">Belongs to the HicA mRNA interferase family.</text>
</comment>
<reference evidence="8 10" key="1">
    <citation type="submission" date="2015-12" db="EMBL/GenBank/DDBJ databases">
        <title>Draft genome sequence of Acidibacillus ferrooxidans ITV001, isolated from a chalcopyrite acid mine drainage site in Brazil.</title>
        <authorList>
            <person name="Dall'Agnol H."/>
            <person name="Nancucheo I."/>
            <person name="Johnson B."/>
            <person name="Oliveira R."/>
            <person name="Leite L."/>
            <person name="Pylro V."/>
            <person name="Nunes G.L."/>
            <person name="Tzotzos G."/>
            <person name="Fernandes G.R."/>
            <person name="Dutra J."/>
            <person name="Orellana S.C."/>
            <person name="Oliveira G."/>
        </authorList>
    </citation>
    <scope>NUCLEOTIDE SEQUENCE [LARGE SCALE GENOMIC DNA]</scope>
    <source>
        <strain evidence="8">ITV001</strain>
        <strain evidence="10">ITV01</strain>
    </source>
</reference>
<dbReference type="GO" id="GO:0004519">
    <property type="term" value="F:endonuclease activity"/>
    <property type="evidence" value="ECO:0007669"/>
    <property type="project" value="UniProtKB-KW"/>
</dbReference>
<comment type="caution">
    <text evidence="8">The sequence shown here is derived from an EMBL/GenBank/DDBJ whole genome shotgun (WGS) entry which is preliminary data.</text>
</comment>
<keyword evidence="7" id="KW-0346">Stress response</keyword>
<dbReference type="RefSeq" id="WP_067711215.1">
    <property type="nucleotide sequence ID" value="NZ_LPVJ01000003.1"/>
</dbReference>
<keyword evidence="10" id="KW-1185">Reference proteome</keyword>
<keyword evidence="2" id="KW-1277">Toxin-antitoxin system</keyword>
<evidence type="ECO:0000256" key="1">
    <source>
        <dbReference type="ARBA" id="ARBA00006620"/>
    </source>
</evidence>
<dbReference type="Proteomes" id="UP000053557">
    <property type="component" value="Unassembled WGS sequence"/>
</dbReference>